<name>A0ACC2UA48_9FUNG</name>
<dbReference type="Proteomes" id="UP001165960">
    <property type="component" value="Unassembled WGS sequence"/>
</dbReference>
<evidence type="ECO:0000313" key="2">
    <source>
        <dbReference type="Proteomes" id="UP001165960"/>
    </source>
</evidence>
<reference evidence="1" key="1">
    <citation type="submission" date="2022-04" db="EMBL/GenBank/DDBJ databases">
        <title>Genome of the entomopathogenic fungus Entomophthora muscae.</title>
        <authorList>
            <person name="Elya C."/>
            <person name="Lovett B.R."/>
            <person name="Lee E."/>
            <person name="Macias A.M."/>
            <person name="Hajek A.E."/>
            <person name="De Bivort B.L."/>
            <person name="Kasson M.T."/>
            <person name="De Fine Licht H.H."/>
            <person name="Stajich J.E."/>
        </authorList>
    </citation>
    <scope>NUCLEOTIDE SEQUENCE</scope>
    <source>
        <strain evidence="1">Berkeley</strain>
    </source>
</reference>
<organism evidence="1 2">
    <name type="scientific">Entomophthora muscae</name>
    <dbReference type="NCBI Taxonomy" id="34485"/>
    <lineage>
        <taxon>Eukaryota</taxon>
        <taxon>Fungi</taxon>
        <taxon>Fungi incertae sedis</taxon>
        <taxon>Zoopagomycota</taxon>
        <taxon>Entomophthoromycotina</taxon>
        <taxon>Entomophthoromycetes</taxon>
        <taxon>Entomophthorales</taxon>
        <taxon>Entomophthoraceae</taxon>
        <taxon>Entomophthora</taxon>
    </lineage>
</organism>
<sequence length="153" mass="16690">MITLKAQPQHPLIDTGSVRNDNLNALESQSMEPGSNPEQNPLQTASFKDWESDSSQSIDKVVFNLPGPESLTTPQGFASKLPVRDAGSFPKVPMLDMDSFLGEMHKPPNESCSKPPEAQEGALNLNACPTPELPNRRIQIILIPKRPVATCQC</sequence>
<keyword evidence="2" id="KW-1185">Reference proteome</keyword>
<protein>
    <submittedName>
        <fullName evidence="1">Uncharacterized protein</fullName>
    </submittedName>
</protein>
<dbReference type="EMBL" id="QTSX02001006">
    <property type="protein sequence ID" value="KAJ9083426.1"/>
    <property type="molecule type" value="Genomic_DNA"/>
</dbReference>
<gene>
    <name evidence="1" type="ORF">DSO57_1034820</name>
</gene>
<comment type="caution">
    <text evidence="1">The sequence shown here is derived from an EMBL/GenBank/DDBJ whole genome shotgun (WGS) entry which is preliminary data.</text>
</comment>
<accession>A0ACC2UA48</accession>
<evidence type="ECO:0000313" key="1">
    <source>
        <dbReference type="EMBL" id="KAJ9083426.1"/>
    </source>
</evidence>
<proteinExistence type="predicted"/>